<proteinExistence type="predicted"/>
<dbReference type="InterPro" id="IPR029068">
    <property type="entry name" value="Glyas_Bleomycin-R_OHBP_Dase"/>
</dbReference>
<organism evidence="2 3">
    <name type="scientific">Ruania alba</name>
    <dbReference type="NCBI Taxonomy" id="648782"/>
    <lineage>
        <taxon>Bacteria</taxon>
        <taxon>Bacillati</taxon>
        <taxon>Actinomycetota</taxon>
        <taxon>Actinomycetes</taxon>
        <taxon>Micrococcales</taxon>
        <taxon>Ruaniaceae</taxon>
        <taxon>Ruania</taxon>
    </lineage>
</organism>
<dbReference type="Pfam" id="PF18029">
    <property type="entry name" value="Glyoxalase_6"/>
    <property type="match status" value="1"/>
</dbReference>
<gene>
    <name evidence="2" type="ORF">SAMN04488554_1289</name>
</gene>
<feature type="domain" description="VOC" evidence="1">
    <location>
        <begin position="17"/>
        <end position="136"/>
    </location>
</feature>
<dbReference type="STRING" id="648782.SAMN04488554_1289"/>
<name>A0A1H5FBV2_9MICO</name>
<dbReference type="Proteomes" id="UP000199220">
    <property type="component" value="Unassembled WGS sequence"/>
</dbReference>
<accession>A0A1H5FBV2</accession>
<evidence type="ECO:0000259" key="1">
    <source>
        <dbReference type="PROSITE" id="PS51819"/>
    </source>
</evidence>
<reference evidence="3" key="1">
    <citation type="submission" date="2016-10" db="EMBL/GenBank/DDBJ databases">
        <authorList>
            <person name="Varghese N."/>
            <person name="Submissions S."/>
        </authorList>
    </citation>
    <scope>NUCLEOTIDE SEQUENCE [LARGE SCALE GENOMIC DNA]</scope>
    <source>
        <strain evidence="3">DSM 21368</strain>
    </source>
</reference>
<evidence type="ECO:0000313" key="2">
    <source>
        <dbReference type="EMBL" id="SEE00684.1"/>
    </source>
</evidence>
<dbReference type="SUPFAM" id="SSF54593">
    <property type="entry name" value="Glyoxalase/Bleomycin resistance protein/Dihydroxybiphenyl dioxygenase"/>
    <property type="match status" value="1"/>
</dbReference>
<dbReference type="AlphaFoldDB" id="A0A1H5FBV2"/>
<dbReference type="EMBL" id="FNTX01000001">
    <property type="protein sequence ID" value="SEE00684.1"/>
    <property type="molecule type" value="Genomic_DNA"/>
</dbReference>
<keyword evidence="3" id="KW-1185">Reference proteome</keyword>
<dbReference type="PANTHER" id="PTHR35908">
    <property type="entry name" value="HYPOTHETICAL FUSION PROTEIN"/>
    <property type="match status" value="1"/>
</dbReference>
<dbReference type="RefSeq" id="WP_245708695.1">
    <property type="nucleotide sequence ID" value="NZ_FNTX01000001.1"/>
</dbReference>
<dbReference type="PANTHER" id="PTHR35908:SF1">
    <property type="entry name" value="CONSERVED PROTEIN"/>
    <property type="match status" value="1"/>
</dbReference>
<evidence type="ECO:0000313" key="3">
    <source>
        <dbReference type="Proteomes" id="UP000199220"/>
    </source>
</evidence>
<dbReference type="InterPro" id="IPR041581">
    <property type="entry name" value="Glyoxalase_6"/>
</dbReference>
<protein>
    <recommendedName>
        <fullName evidence="1">VOC domain-containing protein</fullName>
    </recommendedName>
</protein>
<dbReference type="PROSITE" id="PS51819">
    <property type="entry name" value="VOC"/>
    <property type="match status" value="1"/>
</dbReference>
<dbReference type="InterPro" id="IPR037523">
    <property type="entry name" value="VOC_core"/>
</dbReference>
<dbReference type="Gene3D" id="3.10.180.10">
    <property type="entry name" value="2,3-Dihydroxybiphenyl 1,2-Dioxygenase, domain 1"/>
    <property type="match status" value="1"/>
</dbReference>
<sequence>MFVLSDRVVGQAMSGIQIKHQVVVFDAADLHAESTFWAGVLGGTVDVDDDWHMVMVDGVPRVGVQLAPEHVPPRWPDGSPPQQIHLDLWVEDLPTAHAHVLELGAEVLQRAEDTGEPDRFQVYTDPAGHPFCLCWTVHD</sequence>